<dbReference type="GO" id="GO:0030234">
    <property type="term" value="F:enzyme regulator activity"/>
    <property type="evidence" value="ECO:0007669"/>
    <property type="project" value="UniProtKB-UniRule"/>
</dbReference>
<dbReference type="PANTHER" id="PTHR38038:SF1">
    <property type="entry name" value="PENICILLIN-BINDING PROTEIN ACTIVATOR LPOA"/>
    <property type="match status" value="1"/>
</dbReference>
<keyword evidence="2 8" id="KW-0133">Cell shape</keyword>
<dbReference type="SUPFAM" id="SSF53822">
    <property type="entry name" value="Periplasmic binding protein-like I"/>
    <property type="match status" value="1"/>
</dbReference>
<evidence type="ECO:0000313" key="11">
    <source>
        <dbReference type="Proteomes" id="UP000240987"/>
    </source>
</evidence>
<comment type="subcellular location">
    <subcellularLocation>
        <location evidence="8">Cell outer membrane</location>
        <topology evidence="8">Lipid-anchor</topology>
        <orientation evidence="8">Periplasmic side</orientation>
    </subcellularLocation>
</comment>
<dbReference type="PANTHER" id="PTHR38038">
    <property type="entry name" value="PENICILLIN-BINDING PROTEIN ACTIVATOR LPOA"/>
    <property type="match status" value="1"/>
</dbReference>
<dbReference type="InterPro" id="IPR028082">
    <property type="entry name" value="Peripla_BP_I"/>
</dbReference>
<comment type="caution">
    <text evidence="10">The sequence shown here is derived from an EMBL/GenBank/DDBJ whole genome shotgun (WGS) entry which is preliminary data.</text>
</comment>
<dbReference type="CDD" id="cd06339">
    <property type="entry name" value="PBP1_YraM_LppC_lipoprotein-like"/>
    <property type="match status" value="1"/>
</dbReference>
<feature type="chain" id="PRO_5015716183" description="Penicillin-binding protein activator LpoA" evidence="9">
    <location>
        <begin position="36"/>
        <end position="610"/>
    </location>
</feature>
<evidence type="ECO:0000256" key="3">
    <source>
        <dbReference type="ARBA" id="ARBA00022984"/>
    </source>
</evidence>
<evidence type="ECO:0000313" key="10">
    <source>
        <dbReference type="EMBL" id="PSU47059.1"/>
    </source>
</evidence>
<dbReference type="Pfam" id="PF04348">
    <property type="entry name" value="LppC"/>
    <property type="match status" value="1"/>
</dbReference>
<reference evidence="10 11" key="1">
    <citation type="submission" date="2018-01" db="EMBL/GenBank/DDBJ databases">
        <title>Whole genome sequencing of Histamine producing bacteria.</title>
        <authorList>
            <person name="Butler K."/>
        </authorList>
    </citation>
    <scope>NUCLEOTIDE SEQUENCE [LARGE SCALE GENOMIC DNA]</scope>
    <source>
        <strain evidence="10 11">JCM 12947</strain>
    </source>
</reference>
<keyword evidence="3 8" id="KW-0573">Peptidoglycan synthesis</keyword>
<dbReference type="GO" id="GO:0009252">
    <property type="term" value="P:peptidoglycan biosynthetic process"/>
    <property type="evidence" value="ECO:0007669"/>
    <property type="project" value="UniProtKB-UniRule"/>
</dbReference>
<feature type="signal peptide" evidence="9">
    <location>
        <begin position="1"/>
        <end position="35"/>
    </location>
</feature>
<name>A0A2T3JDT3_9GAMM</name>
<evidence type="ECO:0000256" key="4">
    <source>
        <dbReference type="ARBA" id="ARBA00023136"/>
    </source>
</evidence>
<dbReference type="EMBL" id="PYMJ01000017">
    <property type="protein sequence ID" value="PSU47059.1"/>
    <property type="molecule type" value="Genomic_DNA"/>
</dbReference>
<gene>
    <name evidence="8" type="primary">lpoA</name>
    <name evidence="10" type="ORF">C9J12_16540</name>
</gene>
<organism evidence="10 11">
    <name type="scientific">Photobacterium frigidiphilum</name>
    <dbReference type="NCBI Taxonomy" id="264736"/>
    <lineage>
        <taxon>Bacteria</taxon>
        <taxon>Pseudomonadati</taxon>
        <taxon>Pseudomonadota</taxon>
        <taxon>Gammaproteobacteria</taxon>
        <taxon>Vibrionales</taxon>
        <taxon>Vibrionaceae</taxon>
        <taxon>Photobacterium</taxon>
    </lineage>
</organism>
<evidence type="ECO:0000256" key="6">
    <source>
        <dbReference type="ARBA" id="ARBA00023237"/>
    </source>
</evidence>
<dbReference type="PROSITE" id="PS51257">
    <property type="entry name" value="PROKAR_LIPOPROTEIN"/>
    <property type="match status" value="1"/>
</dbReference>
<keyword evidence="1 8" id="KW-0732">Signal</keyword>
<dbReference type="InterPro" id="IPR011990">
    <property type="entry name" value="TPR-like_helical_dom_sf"/>
</dbReference>
<protein>
    <recommendedName>
        <fullName evidence="8">Penicillin-binding protein activator LpoA</fullName>
        <shortName evidence="8">PBP activator LpoA</shortName>
    </recommendedName>
</protein>
<dbReference type="Gene3D" id="1.25.40.650">
    <property type="match status" value="1"/>
</dbReference>
<comment type="subunit">
    <text evidence="8">Interacts with PBP1a.</text>
</comment>
<keyword evidence="7 8" id="KW-0449">Lipoprotein</keyword>
<dbReference type="Proteomes" id="UP000240987">
    <property type="component" value="Unassembled WGS sequence"/>
</dbReference>
<dbReference type="GO" id="GO:0031241">
    <property type="term" value="C:periplasmic side of cell outer membrane"/>
    <property type="evidence" value="ECO:0007669"/>
    <property type="project" value="UniProtKB-UniRule"/>
</dbReference>
<evidence type="ECO:0000256" key="7">
    <source>
        <dbReference type="ARBA" id="ARBA00023288"/>
    </source>
</evidence>
<proteinExistence type="inferred from homology"/>
<evidence type="ECO:0000256" key="9">
    <source>
        <dbReference type="SAM" id="SignalP"/>
    </source>
</evidence>
<comment type="function">
    <text evidence="8">Regulator of peptidoglycan synthesis that is essential for the function of penicillin-binding protein 1A (PBP1a).</text>
</comment>
<evidence type="ECO:0000256" key="5">
    <source>
        <dbReference type="ARBA" id="ARBA00023139"/>
    </source>
</evidence>
<dbReference type="AlphaFoldDB" id="A0A2T3JDT3"/>
<keyword evidence="6 8" id="KW-0998">Cell outer membrane</keyword>
<dbReference type="Gene3D" id="1.25.40.10">
    <property type="entry name" value="Tetratricopeptide repeat domain"/>
    <property type="match status" value="1"/>
</dbReference>
<sequence>MLNFTHKRKSVSRLLAPVALAVILAGCSSSNQQQASASNITAIATDTSANYLIKAESSDGIESIDWNILALKALIKEGQWTQADNQAKRLSRMSLSPIQMAEWQLARATLRYQQGQPQEALDTLNFQPWWPLPDNQYKRYFMLRAELLGQLGQHSKAARERTMLDQYLPSDQKNANWQNLWQDLSGYNNSQLQSVSLKEDETVLRGWIQLSILKNTYSQRPVRLKSAVDEWLSMNPYHPAHQYLPTELEAIMSMEVAELDNVALLLPLTGRFESQGKAVRDGFINAMLDDTSRDTDTELTVFDTEAESITAIMAKLQANGTQFVIGPLRKEKVTAFQQSNTSQINLLALNQPEQLDVSQTQSCYFSLSPEQEAEQAAQHLFAKGHQYPLVLAPKNKFGQRVTDAFNEQWQQLTGRNADIDTFGSRKQIQQQISRIFGLNDSQARISQMNQLTGVKLESQQRSRRDTDAVYLIANKSELTLLKPFIEVAINPEVKPPKLYASSRGNPNANSDNSELRGIEFSDIPLIINPELGFMERFDSLWPNESNTSIRLHAFGMDAYKMVNELPQMRVVDNYTVQGMTGQLGIDNQCVVQREMDWAVFTSDGITPAAE</sequence>
<dbReference type="RefSeq" id="WP_107243724.1">
    <property type="nucleotide sequence ID" value="NZ_PYMJ01000017.1"/>
</dbReference>
<comment type="similarity">
    <text evidence="8">Belongs to the LpoA family.</text>
</comment>
<dbReference type="OrthoDB" id="6708821at2"/>
<dbReference type="InterPro" id="IPR007443">
    <property type="entry name" value="LpoA"/>
</dbReference>
<keyword evidence="11" id="KW-1185">Reference proteome</keyword>
<evidence type="ECO:0000256" key="2">
    <source>
        <dbReference type="ARBA" id="ARBA00022960"/>
    </source>
</evidence>
<dbReference type="HAMAP" id="MF_01890">
    <property type="entry name" value="LpoA"/>
    <property type="match status" value="1"/>
</dbReference>
<dbReference type="Gene3D" id="3.40.50.2300">
    <property type="match status" value="2"/>
</dbReference>
<keyword evidence="4 8" id="KW-0472">Membrane</keyword>
<evidence type="ECO:0000256" key="8">
    <source>
        <dbReference type="HAMAP-Rule" id="MF_01890"/>
    </source>
</evidence>
<dbReference type="GO" id="GO:0008360">
    <property type="term" value="P:regulation of cell shape"/>
    <property type="evidence" value="ECO:0007669"/>
    <property type="project" value="UniProtKB-KW"/>
</dbReference>
<accession>A0A2T3JDT3</accession>
<evidence type="ECO:0000256" key="1">
    <source>
        <dbReference type="ARBA" id="ARBA00022729"/>
    </source>
</evidence>
<keyword evidence="5 8" id="KW-0564">Palmitate</keyword>